<name>A0AAN6JMB1_9BASI</name>
<dbReference type="EMBL" id="JAPDMQ010000105">
    <property type="protein sequence ID" value="KAK0534992.1"/>
    <property type="molecule type" value="Genomic_DNA"/>
</dbReference>
<dbReference type="AlphaFoldDB" id="A0AAN6JMB1"/>
<keyword evidence="2" id="KW-0732">Signal</keyword>
<sequence>MLASRLTALPILLAAAVSAGPSPTNTALDATLQLRAGPPVAPDVSVLSDIMLTHFSDWSRYTAEARRAGFPNTDSLPPAEVQRIQGLLASANRAQDGMQRVQQEMERMVELENRRQRLAAAQRQAAQRGAGRI</sequence>
<comment type="caution">
    <text evidence="3">The sequence shown here is derived from an EMBL/GenBank/DDBJ whole genome shotgun (WGS) entry which is preliminary data.</text>
</comment>
<feature type="signal peptide" evidence="2">
    <location>
        <begin position="1"/>
        <end position="19"/>
    </location>
</feature>
<reference evidence="3" key="1">
    <citation type="journal article" date="2023" name="PhytoFront">
        <title>Draft Genome Resources of Seven Strains of Tilletia horrida, Causal Agent of Kernel Smut of Rice.</title>
        <authorList>
            <person name="Khanal S."/>
            <person name="Antony Babu S."/>
            <person name="Zhou X.G."/>
        </authorList>
    </citation>
    <scope>NUCLEOTIDE SEQUENCE</scope>
    <source>
        <strain evidence="3">TX3</strain>
    </source>
</reference>
<feature type="chain" id="PRO_5042987072" evidence="2">
    <location>
        <begin position="20"/>
        <end position="133"/>
    </location>
</feature>
<accession>A0AAN6JMB1</accession>
<keyword evidence="1" id="KW-0175">Coiled coil</keyword>
<evidence type="ECO:0000313" key="3">
    <source>
        <dbReference type="EMBL" id="KAK0534992.1"/>
    </source>
</evidence>
<feature type="coiled-coil region" evidence="1">
    <location>
        <begin position="91"/>
        <end position="128"/>
    </location>
</feature>
<evidence type="ECO:0000256" key="1">
    <source>
        <dbReference type="SAM" id="Coils"/>
    </source>
</evidence>
<organism evidence="3 4">
    <name type="scientific">Tilletia horrida</name>
    <dbReference type="NCBI Taxonomy" id="155126"/>
    <lineage>
        <taxon>Eukaryota</taxon>
        <taxon>Fungi</taxon>
        <taxon>Dikarya</taxon>
        <taxon>Basidiomycota</taxon>
        <taxon>Ustilaginomycotina</taxon>
        <taxon>Exobasidiomycetes</taxon>
        <taxon>Tilletiales</taxon>
        <taxon>Tilletiaceae</taxon>
        <taxon>Tilletia</taxon>
    </lineage>
</organism>
<protein>
    <submittedName>
        <fullName evidence="3">Uncharacterized protein</fullName>
    </submittedName>
</protein>
<dbReference type="Proteomes" id="UP001176521">
    <property type="component" value="Unassembled WGS sequence"/>
</dbReference>
<proteinExistence type="predicted"/>
<keyword evidence="4" id="KW-1185">Reference proteome</keyword>
<evidence type="ECO:0000256" key="2">
    <source>
        <dbReference type="SAM" id="SignalP"/>
    </source>
</evidence>
<evidence type="ECO:0000313" key="4">
    <source>
        <dbReference type="Proteomes" id="UP001176521"/>
    </source>
</evidence>
<gene>
    <name evidence="3" type="ORF">OC842_002469</name>
</gene>